<evidence type="ECO:0000313" key="3">
    <source>
        <dbReference type="Proteomes" id="UP000198923"/>
    </source>
</evidence>
<name>A0A1G8J1C1_9ACTN</name>
<dbReference type="STRING" id="504805.SAMN05421505_14043"/>
<feature type="compositionally biased region" description="Low complexity" evidence="1">
    <location>
        <begin position="71"/>
        <end position="81"/>
    </location>
</feature>
<gene>
    <name evidence="2" type="ORF">SAMN05421505_14043</name>
</gene>
<dbReference type="EMBL" id="FNCN01000040">
    <property type="protein sequence ID" value="SDI24956.1"/>
    <property type="molecule type" value="Genomic_DNA"/>
</dbReference>
<dbReference type="AlphaFoldDB" id="A0A1G8J1C1"/>
<sequence length="111" mass="12364">MFPTEILTLAQHLHSMGNAESNTVHTDGVRPVTPNHRPATIRTPLRAGLRRTRVDVLLCARRGPWRREATARTSQQAAARDGGQRRAKRGTLYPLDHIMAVDSAPLALWKP</sequence>
<reference evidence="2 3" key="1">
    <citation type="submission" date="2016-10" db="EMBL/GenBank/DDBJ databases">
        <authorList>
            <person name="de Groot N.N."/>
        </authorList>
    </citation>
    <scope>NUCLEOTIDE SEQUENCE [LARGE SCALE GENOMIC DNA]</scope>
    <source>
        <strain evidence="2 3">CPCC 201354</strain>
    </source>
</reference>
<keyword evidence="3" id="KW-1185">Reference proteome</keyword>
<accession>A0A1G8J1C1</accession>
<feature type="region of interest" description="Disordered" evidence="1">
    <location>
        <begin position="66"/>
        <end position="89"/>
    </location>
</feature>
<evidence type="ECO:0000256" key="1">
    <source>
        <dbReference type="SAM" id="MobiDB-lite"/>
    </source>
</evidence>
<evidence type="ECO:0000313" key="2">
    <source>
        <dbReference type="EMBL" id="SDI24956.1"/>
    </source>
</evidence>
<proteinExistence type="predicted"/>
<protein>
    <submittedName>
        <fullName evidence="2">Uncharacterized protein</fullName>
    </submittedName>
</protein>
<dbReference type="Proteomes" id="UP000198923">
    <property type="component" value="Unassembled WGS sequence"/>
</dbReference>
<organism evidence="2 3">
    <name type="scientific">Sinosporangium album</name>
    <dbReference type="NCBI Taxonomy" id="504805"/>
    <lineage>
        <taxon>Bacteria</taxon>
        <taxon>Bacillati</taxon>
        <taxon>Actinomycetota</taxon>
        <taxon>Actinomycetes</taxon>
        <taxon>Streptosporangiales</taxon>
        <taxon>Streptosporangiaceae</taxon>
        <taxon>Sinosporangium</taxon>
    </lineage>
</organism>